<dbReference type="InterPro" id="IPR036412">
    <property type="entry name" value="HAD-like_sf"/>
</dbReference>
<dbReference type="SFLD" id="SFLDG01135">
    <property type="entry name" value="C1.5.6:_HAD__Beta-PGM__Phospha"/>
    <property type="match status" value="1"/>
</dbReference>
<dbReference type="FunFam" id="3.40.50.1000:FF:000022">
    <property type="entry name" value="Phosphoglycolate phosphatase"/>
    <property type="match status" value="1"/>
</dbReference>
<dbReference type="PANTHER" id="PTHR43434:SF1">
    <property type="entry name" value="PHOSPHOGLYCOLATE PHOSPHATASE"/>
    <property type="match status" value="1"/>
</dbReference>
<dbReference type="GO" id="GO:0005975">
    <property type="term" value="P:carbohydrate metabolic process"/>
    <property type="evidence" value="ECO:0007669"/>
    <property type="project" value="InterPro"/>
</dbReference>
<comment type="pathway">
    <text evidence="3 10">Organic acid metabolism; glycolate biosynthesis; glycolate from 2-phosphoglycolate: step 1/1.</text>
</comment>
<feature type="binding site" evidence="10">
    <location>
        <position position="176"/>
    </location>
    <ligand>
        <name>Mg(2+)</name>
        <dbReference type="ChEBI" id="CHEBI:18420"/>
    </ligand>
</feature>
<dbReference type="Pfam" id="PF13419">
    <property type="entry name" value="HAD_2"/>
    <property type="match status" value="1"/>
</dbReference>
<dbReference type="GO" id="GO:0046872">
    <property type="term" value="F:metal ion binding"/>
    <property type="evidence" value="ECO:0007669"/>
    <property type="project" value="UniProtKB-KW"/>
</dbReference>
<dbReference type="SFLD" id="SFLDG01129">
    <property type="entry name" value="C1.5:_HAD__Beta-PGM__Phosphata"/>
    <property type="match status" value="1"/>
</dbReference>
<dbReference type="SFLD" id="SFLDS00003">
    <property type="entry name" value="Haloacid_Dehalogenase"/>
    <property type="match status" value="1"/>
</dbReference>
<evidence type="ECO:0000313" key="11">
    <source>
        <dbReference type="EMBL" id="QGZ33484.1"/>
    </source>
</evidence>
<comment type="cofactor">
    <cofactor evidence="2 10">
        <name>Mg(2+)</name>
        <dbReference type="ChEBI" id="CHEBI:18420"/>
    </cofactor>
</comment>
<feature type="binding site" evidence="10">
    <location>
        <position position="13"/>
    </location>
    <ligand>
        <name>Mg(2+)</name>
        <dbReference type="ChEBI" id="CHEBI:18420"/>
    </ligand>
</feature>
<evidence type="ECO:0000256" key="4">
    <source>
        <dbReference type="ARBA" id="ARBA00006171"/>
    </source>
</evidence>
<dbReference type="InterPro" id="IPR037512">
    <property type="entry name" value="PGPase_prok"/>
</dbReference>
<dbReference type="SUPFAM" id="SSF56784">
    <property type="entry name" value="HAD-like"/>
    <property type="match status" value="1"/>
</dbReference>
<dbReference type="EC" id="3.1.3.18" evidence="5 10"/>
<dbReference type="PRINTS" id="PR00413">
    <property type="entry name" value="HADHALOGNASE"/>
</dbReference>
<organism evidence="11 12">
    <name type="scientific">Stappia indica</name>
    <dbReference type="NCBI Taxonomy" id="538381"/>
    <lineage>
        <taxon>Bacteria</taxon>
        <taxon>Pseudomonadati</taxon>
        <taxon>Pseudomonadota</taxon>
        <taxon>Alphaproteobacteria</taxon>
        <taxon>Hyphomicrobiales</taxon>
        <taxon>Stappiaceae</taxon>
        <taxon>Stappia</taxon>
    </lineage>
</organism>
<keyword evidence="6 10" id="KW-0479">Metal-binding</keyword>
<dbReference type="GO" id="GO:0006281">
    <property type="term" value="P:DNA repair"/>
    <property type="evidence" value="ECO:0007669"/>
    <property type="project" value="TreeGrafter"/>
</dbReference>
<evidence type="ECO:0000256" key="6">
    <source>
        <dbReference type="ARBA" id="ARBA00022723"/>
    </source>
</evidence>
<dbReference type="AlphaFoldDB" id="A0A857C3L0"/>
<dbReference type="HAMAP" id="MF_00495">
    <property type="entry name" value="GPH_hydrolase_bact"/>
    <property type="match status" value="1"/>
</dbReference>
<feature type="active site" description="Nucleophile" evidence="10">
    <location>
        <position position="13"/>
    </location>
</feature>
<comment type="function">
    <text evidence="10">Specifically catalyzes the dephosphorylation of 2-phosphoglycolate. Is involved in the dissimilation of the intracellular 2-phosphoglycolate formed during the DNA repair of 3'-phosphoglycolate ends, a major class of DNA lesions induced by oxidative stress.</text>
</comment>
<dbReference type="InterPro" id="IPR023198">
    <property type="entry name" value="PGP-like_dom2"/>
</dbReference>
<keyword evidence="8 10" id="KW-0460">Magnesium</keyword>
<evidence type="ECO:0000256" key="10">
    <source>
        <dbReference type="HAMAP-Rule" id="MF_00495"/>
    </source>
</evidence>
<dbReference type="NCBIfam" id="TIGR01509">
    <property type="entry name" value="HAD-SF-IA-v3"/>
    <property type="match status" value="1"/>
</dbReference>
<evidence type="ECO:0000313" key="12">
    <source>
        <dbReference type="Proteomes" id="UP000435648"/>
    </source>
</evidence>
<comment type="catalytic activity">
    <reaction evidence="1 10">
        <text>2-phosphoglycolate + H2O = glycolate + phosphate</text>
        <dbReference type="Rhea" id="RHEA:14369"/>
        <dbReference type="ChEBI" id="CHEBI:15377"/>
        <dbReference type="ChEBI" id="CHEBI:29805"/>
        <dbReference type="ChEBI" id="CHEBI:43474"/>
        <dbReference type="ChEBI" id="CHEBI:58033"/>
        <dbReference type="EC" id="3.1.3.18"/>
    </reaction>
</comment>
<dbReference type="OrthoDB" id="9793014at2"/>
<protein>
    <recommendedName>
        <fullName evidence="5 10">Phosphoglycolate phosphatase</fullName>
        <shortName evidence="10">PGP</shortName>
        <shortName evidence="10">PGPase</shortName>
        <ecNumber evidence="5 10">3.1.3.18</ecNumber>
    </recommendedName>
</protein>
<dbReference type="InterPro" id="IPR050155">
    <property type="entry name" value="HAD-like_hydrolase_sf"/>
</dbReference>
<evidence type="ECO:0000256" key="9">
    <source>
        <dbReference type="ARBA" id="ARBA00023277"/>
    </source>
</evidence>
<dbReference type="GO" id="GO:0008967">
    <property type="term" value="F:phosphoglycolate phosphatase activity"/>
    <property type="evidence" value="ECO:0007669"/>
    <property type="project" value="UniProtKB-UniRule"/>
</dbReference>
<dbReference type="UniPathway" id="UPA00865">
    <property type="reaction ID" value="UER00834"/>
</dbReference>
<dbReference type="InterPro" id="IPR041492">
    <property type="entry name" value="HAD_2"/>
</dbReference>
<dbReference type="InterPro" id="IPR023214">
    <property type="entry name" value="HAD_sf"/>
</dbReference>
<dbReference type="RefSeq" id="WP_158192499.1">
    <property type="nucleotide sequence ID" value="NZ_CP046908.1"/>
</dbReference>
<accession>A0A857C3L0</accession>
<dbReference type="KEGG" id="siw:GH266_02570"/>
<keyword evidence="7 10" id="KW-0378">Hydrolase</keyword>
<dbReference type="Proteomes" id="UP000435648">
    <property type="component" value="Chromosome"/>
</dbReference>
<dbReference type="Gene3D" id="3.40.50.1000">
    <property type="entry name" value="HAD superfamily/HAD-like"/>
    <property type="match status" value="1"/>
</dbReference>
<evidence type="ECO:0000256" key="8">
    <source>
        <dbReference type="ARBA" id="ARBA00022842"/>
    </source>
</evidence>
<proteinExistence type="inferred from homology"/>
<dbReference type="EMBL" id="CP046908">
    <property type="protein sequence ID" value="QGZ33484.1"/>
    <property type="molecule type" value="Genomic_DNA"/>
</dbReference>
<dbReference type="GO" id="GO:0005829">
    <property type="term" value="C:cytosol"/>
    <property type="evidence" value="ECO:0007669"/>
    <property type="project" value="TreeGrafter"/>
</dbReference>
<evidence type="ECO:0000256" key="7">
    <source>
        <dbReference type="ARBA" id="ARBA00022801"/>
    </source>
</evidence>
<reference evidence="11 12" key="1">
    <citation type="submission" date="2019-12" db="EMBL/GenBank/DDBJ databases">
        <title>The genome of Stappia indica PHM037.</title>
        <authorList>
            <person name="Kacar D."/>
            <person name="Galan B."/>
            <person name="Canedo L."/>
            <person name="Rodriguez P."/>
            <person name="de la Calle F."/>
            <person name="Garcia J.L."/>
        </authorList>
    </citation>
    <scope>NUCLEOTIDE SEQUENCE [LARGE SCALE GENOMIC DNA]</scope>
    <source>
        <strain evidence="11 12">PHM037</strain>
    </source>
</reference>
<dbReference type="GO" id="GO:0046295">
    <property type="term" value="P:glycolate biosynthetic process"/>
    <property type="evidence" value="ECO:0007669"/>
    <property type="project" value="UniProtKB-UniRule"/>
</dbReference>
<gene>
    <name evidence="11" type="ORF">GH266_02570</name>
</gene>
<evidence type="ECO:0000256" key="3">
    <source>
        <dbReference type="ARBA" id="ARBA00004818"/>
    </source>
</evidence>
<dbReference type="PANTHER" id="PTHR43434">
    <property type="entry name" value="PHOSPHOGLYCOLATE PHOSPHATASE"/>
    <property type="match status" value="1"/>
</dbReference>
<sequence>MTTPASTPALVFDLDGTLVDTRHDLAAALNAVMREEGLSGVEIETLGHLFGVGARPMIAKALWANGIPDPDPAEIERLYLRFIAFYTADIAGLSRPFPGIHEALETARKDGWRLAVCTNKSEPIARQLLDHLKMLDLFDSLVGGDTFARPKPDAAPVLGAVERAGARLAGSVMIGDSKTDIDAARAAGIPVVAVTFGYTAVPVRELSPDAVIDHFDELHPALAGLPGLR</sequence>
<feature type="binding site" evidence="10">
    <location>
        <position position="15"/>
    </location>
    <ligand>
        <name>Mg(2+)</name>
        <dbReference type="ChEBI" id="CHEBI:18420"/>
    </ligand>
</feature>
<evidence type="ECO:0000256" key="2">
    <source>
        <dbReference type="ARBA" id="ARBA00001946"/>
    </source>
</evidence>
<name>A0A857C3L0_9HYPH</name>
<dbReference type="Gene3D" id="1.10.150.240">
    <property type="entry name" value="Putative phosphatase, domain 2"/>
    <property type="match status" value="1"/>
</dbReference>
<evidence type="ECO:0000256" key="5">
    <source>
        <dbReference type="ARBA" id="ARBA00013078"/>
    </source>
</evidence>
<dbReference type="InterPro" id="IPR006439">
    <property type="entry name" value="HAD-SF_hydro_IA"/>
</dbReference>
<evidence type="ECO:0000256" key="1">
    <source>
        <dbReference type="ARBA" id="ARBA00000830"/>
    </source>
</evidence>
<comment type="similarity">
    <text evidence="4 10">Belongs to the HAD-like hydrolase superfamily. CbbY/CbbZ/Gph/YieH family.</text>
</comment>
<dbReference type="NCBIfam" id="TIGR01549">
    <property type="entry name" value="HAD-SF-IA-v1"/>
    <property type="match status" value="1"/>
</dbReference>
<keyword evidence="9 10" id="KW-0119">Carbohydrate metabolism</keyword>